<evidence type="ECO:0000256" key="1">
    <source>
        <dbReference type="SAM" id="Coils"/>
    </source>
</evidence>
<dbReference type="Gramene" id="TKV94324">
    <property type="protein sequence ID" value="TKV94324"/>
    <property type="gene ID" value="SEVIR_9G286600v2"/>
</dbReference>
<evidence type="ECO:0000256" key="2">
    <source>
        <dbReference type="SAM" id="MobiDB-lite"/>
    </source>
</evidence>
<feature type="region of interest" description="Disordered" evidence="2">
    <location>
        <begin position="1"/>
        <end position="110"/>
    </location>
</feature>
<sequence>MDPAPPSASPVDPSVQSVVPQGPQAGEVIDLDTDEAEGMAATGAGTDVPAAATGAAVTTEEGVSASAAAAEEAAVTEAGTSTPEVPAEVAPAAEAEVPARGAPAGAEEPASAVAVEGEVAAGILVPPPVSEAVAPSSGSAAAPTATGAQASGPSANPEASGSTPASALATSIPRAWRGSVLHWTSREDPPRHLFTLDDVAEWRKWQVVQGSLANARAALSSVLGELANVVLPECSRGKSDFLRLERGLWERFNLERERTRDLTMQVAAAQGVINDLLRCEQAALEEVRRSEAKLQAVVDKARLDREELQAAAAEKARLDAEELGRLRGDLDALQKTVDCIRRERQKAWQERDSEAARKNEAEKMAADLGAEVGQLRAQVQGLQTAVSQGADRERELKAWSNDEIAKLRDLLDTERGEHGALRDAVRVVCDGLSVV</sequence>
<keyword evidence="1" id="KW-0175">Coiled coil</keyword>
<name>A0A4U6T0Z6_SETVI</name>
<accession>A0A4U6T0Z6</accession>
<feature type="compositionally biased region" description="Low complexity" evidence="2">
    <location>
        <begin position="131"/>
        <end position="153"/>
    </location>
</feature>
<gene>
    <name evidence="3" type="ORF">SEVIR_9G286600v2</name>
</gene>
<reference evidence="3" key="1">
    <citation type="submission" date="2019-03" db="EMBL/GenBank/DDBJ databases">
        <title>WGS assembly of Setaria viridis.</title>
        <authorList>
            <person name="Huang P."/>
            <person name="Jenkins J."/>
            <person name="Grimwood J."/>
            <person name="Barry K."/>
            <person name="Healey A."/>
            <person name="Mamidi S."/>
            <person name="Sreedasyam A."/>
            <person name="Shu S."/>
            <person name="Feldman M."/>
            <person name="Wu J."/>
            <person name="Yu Y."/>
            <person name="Chen C."/>
            <person name="Johnson J."/>
            <person name="Rokhsar D."/>
            <person name="Baxter I."/>
            <person name="Schmutz J."/>
            <person name="Brutnell T."/>
            <person name="Kellogg E."/>
        </authorList>
    </citation>
    <scope>NUCLEOTIDE SEQUENCE [LARGE SCALE GENOMIC DNA]</scope>
</reference>
<protein>
    <submittedName>
        <fullName evidence="3">Uncharacterized protein</fullName>
    </submittedName>
</protein>
<organism evidence="3 4">
    <name type="scientific">Setaria viridis</name>
    <name type="common">Green bristlegrass</name>
    <name type="synonym">Setaria italica subsp. viridis</name>
    <dbReference type="NCBI Taxonomy" id="4556"/>
    <lineage>
        <taxon>Eukaryota</taxon>
        <taxon>Viridiplantae</taxon>
        <taxon>Streptophyta</taxon>
        <taxon>Embryophyta</taxon>
        <taxon>Tracheophyta</taxon>
        <taxon>Spermatophyta</taxon>
        <taxon>Magnoliopsida</taxon>
        <taxon>Liliopsida</taxon>
        <taxon>Poales</taxon>
        <taxon>Poaceae</taxon>
        <taxon>PACMAD clade</taxon>
        <taxon>Panicoideae</taxon>
        <taxon>Panicodae</taxon>
        <taxon>Paniceae</taxon>
        <taxon>Cenchrinae</taxon>
        <taxon>Setaria</taxon>
    </lineage>
</organism>
<dbReference type="EMBL" id="CM016560">
    <property type="protein sequence ID" value="TKV94324.1"/>
    <property type="molecule type" value="Genomic_DNA"/>
</dbReference>
<evidence type="ECO:0000313" key="3">
    <source>
        <dbReference type="EMBL" id="TKV94324.1"/>
    </source>
</evidence>
<dbReference type="AlphaFoldDB" id="A0A4U6T0Z6"/>
<feature type="compositionally biased region" description="Low complexity" evidence="2">
    <location>
        <begin position="38"/>
        <end position="110"/>
    </location>
</feature>
<keyword evidence="4" id="KW-1185">Reference proteome</keyword>
<dbReference type="Proteomes" id="UP000298652">
    <property type="component" value="Chromosome 9"/>
</dbReference>
<feature type="compositionally biased region" description="Low complexity" evidence="2">
    <location>
        <begin position="9"/>
        <end position="26"/>
    </location>
</feature>
<feature type="region of interest" description="Disordered" evidence="2">
    <location>
        <begin position="131"/>
        <end position="168"/>
    </location>
</feature>
<evidence type="ECO:0000313" key="4">
    <source>
        <dbReference type="Proteomes" id="UP000298652"/>
    </source>
</evidence>
<feature type="coiled-coil region" evidence="1">
    <location>
        <begin position="291"/>
        <end position="378"/>
    </location>
</feature>
<proteinExistence type="predicted"/>
<feature type="compositionally biased region" description="Polar residues" evidence="2">
    <location>
        <begin position="157"/>
        <end position="168"/>
    </location>
</feature>